<dbReference type="SUPFAM" id="SSF111369">
    <property type="entry name" value="HlyD-like secretion proteins"/>
    <property type="match status" value="1"/>
</dbReference>
<dbReference type="Gene3D" id="2.40.420.20">
    <property type="match status" value="1"/>
</dbReference>
<proteinExistence type="inferred from homology"/>
<dbReference type="AlphaFoldDB" id="A0A8J6PA57"/>
<dbReference type="PROSITE" id="PS51257">
    <property type="entry name" value="PROKAR_LIPOPROTEIN"/>
    <property type="match status" value="1"/>
</dbReference>
<evidence type="ECO:0000259" key="2">
    <source>
        <dbReference type="Pfam" id="PF25917"/>
    </source>
</evidence>
<dbReference type="PANTHER" id="PTHR30158:SF23">
    <property type="entry name" value="MULTIDRUG RESISTANCE PROTEIN MEXA"/>
    <property type="match status" value="1"/>
</dbReference>
<evidence type="ECO:0000313" key="5">
    <source>
        <dbReference type="Proteomes" id="UP000652681"/>
    </source>
</evidence>
<sequence>MIRLFITATVIGLVASCGGKQEEAPQKMIGTYKVVNLEKTNTTLLAEYPASLEGIMDIDIRPKIDGYIEQILVDEGQEVKKGQVLFRISNPQFSQDMQSLAASVAAAESAVATAELQVTKTKPLVDQGIISAFELKNVELALQARKAELQRAKAQYSNGVTNVGYTTIKSPVNGMVGTIPYRIGSYVNSATAQPLTRVSDISTIYAYFSISEKQQLDIVAEIEGKTFQEKIAKIPEVNMVLSNGNLYNHPGKIQTFSGQVNTQTGAFNVRASFPNAEKLLRSGNSATIQIPTYLEHVIIIPQKATVELQDKRMAYILDGDKVKAVPVKVRAVPGGKFFVVDEGLTEKDQLVIEGIGILTEGTVIKPDFVKIADVLKEESK</sequence>
<reference evidence="4" key="1">
    <citation type="submission" date="2020-09" db="EMBL/GenBank/DDBJ databases">
        <title>Taishania pollutisoli gen. nov., sp. nov., Isolated from Tetrabromobisphenol A-Contaminated Soil.</title>
        <authorList>
            <person name="Chen Q."/>
        </authorList>
    </citation>
    <scope>NUCLEOTIDE SEQUENCE</scope>
    <source>
        <strain evidence="4">CZZ-1</strain>
    </source>
</reference>
<dbReference type="Proteomes" id="UP000652681">
    <property type="component" value="Unassembled WGS sequence"/>
</dbReference>
<dbReference type="NCBIfam" id="TIGR01730">
    <property type="entry name" value="RND_mfp"/>
    <property type="match status" value="1"/>
</dbReference>
<dbReference type="InterPro" id="IPR006143">
    <property type="entry name" value="RND_pump_MFP"/>
</dbReference>
<dbReference type="GO" id="GO:0005886">
    <property type="term" value="C:plasma membrane"/>
    <property type="evidence" value="ECO:0007669"/>
    <property type="project" value="TreeGrafter"/>
</dbReference>
<organism evidence="4 5">
    <name type="scientific">Taishania pollutisoli</name>
    <dbReference type="NCBI Taxonomy" id="2766479"/>
    <lineage>
        <taxon>Bacteria</taxon>
        <taxon>Pseudomonadati</taxon>
        <taxon>Bacteroidota</taxon>
        <taxon>Flavobacteriia</taxon>
        <taxon>Flavobacteriales</taxon>
        <taxon>Crocinitomicaceae</taxon>
        <taxon>Taishania</taxon>
    </lineage>
</organism>
<gene>
    <name evidence="4" type="ORF">H9Y05_03510</name>
</gene>
<dbReference type="Gene3D" id="2.40.30.170">
    <property type="match status" value="1"/>
</dbReference>
<evidence type="ECO:0000259" key="3">
    <source>
        <dbReference type="Pfam" id="PF25944"/>
    </source>
</evidence>
<dbReference type="GO" id="GO:0046677">
    <property type="term" value="P:response to antibiotic"/>
    <property type="evidence" value="ECO:0007669"/>
    <property type="project" value="TreeGrafter"/>
</dbReference>
<dbReference type="Pfam" id="PF25917">
    <property type="entry name" value="BSH_RND"/>
    <property type="match status" value="1"/>
</dbReference>
<dbReference type="Pfam" id="PF25944">
    <property type="entry name" value="Beta-barrel_RND"/>
    <property type="match status" value="1"/>
</dbReference>
<comment type="similarity">
    <text evidence="1">Belongs to the membrane fusion protein (MFP) (TC 8.A.1) family.</text>
</comment>
<dbReference type="GO" id="GO:0030313">
    <property type="term" value="C:cell envelope"/>
    <property type="evidence" value="ECO:0007669"/>
    <property type="project" value="UniProtKB-SubCell"/>
</dbReference>
<evidence type="ECO:0000256" key="1">
    <source>
        <dbReference type="ARBA" id="ARBA00009477"/>
    </source>
</evidence>
<dbReference type="RefSeq" id="WP_163491813.1">
    <property type="nucleotide sequence ID" value="NZ_JACVEL010000002.1"/>
</dbReference>
<dbReference type="InterPro" id="IPR058626">
    <property type="entry name" value="MdtA-like_b-barrel"/>
</dbReference>
<evidence type="ECO:0000313" key="4">
    <source>
        <dbReference type="EMBL" id="MBC9811533.1"/>
    </source>
</evidence>
<feature type="domain" description="Multidrug resistance protein MdtA-like beta-barrel" evidence="3">
    <location>
        <begin position="203"/>
        <end position="290"/>
    </location>
</feature>
<dbReference type="PANTHER" id="PTHR30158">
    <property type="entry name" value="ACRA/E-RELATED COMPONENT OF DRUG EFFLUX TRANSPORTER"/>
    <property type="match status" value="1"/>
</dbReference>
<dbReference type="Gene3D" id="1.10.287.470">
    <property type="entry name" value="Helix hairpin bin"/>
    <property type="match status" value="1"/>
</dbReference>
<keyword evidence="5" id="KW-1185">Reference proteome</keyword>
<dbReference type="InterPro" id="IPR058625">
    <property type="entry name" value="MdtA-like_BSH"/>
</dbReference>
<protein>
    <submittedName>
        <fullName evidence="4">Efflux RND transporter periplasmic adaptor subunit</fullName>
    </submittedName>
</protein>
<dbReference type="GO" id="GO:0022857">
    <property type="term" value="F:transmembrane transporter activity"/>
    <property type="evidence" value="ECO:0007669"/>
    <property type="project" value="InterPro"/>
</dbReference>
<feature type="domain" description="Multidrug resistance protein MdtA-like barrel-sandwich hybrid" evidence="2">
    <location>
        <begin position="58"/>
        <end position="195"/>
    </location>
</feature>
<dbReference type="Gene3D" id="2.40.50.100">
    <property type="match status" value="1"/>
</dbReference>
<accession>A0A8J6PA57</accession>
<name>A0A8J6PA57_9FLAO</name>
<dbReference type="EMBL" id="JACVEL010000002">
    <property type="protein sequence ID" value="MBC9811533.1"/>
    <property type="molecule type" value="Genomic_DNA"/>
</dbReference>
<comment type="caution">
    <text evidence="4">The sequence shown here is derived from an EMBL/GenBank/DDBJ whole genome shotgun (WGS) entry which is preliminary data.</text>
</comment>